<feature type="transmembrane region" description="Helical" evidence="1">
    <location>
        <begin position="94"/>
        <end position="114"/>
    </location>
</feature>
<proteinExistence type="predicted"/>
<keyword evidence="3" id="KW-1185">Reference proteome</keyword>
<accession>A0ABS2IWU4</accession>
<keyword evidence="1" id="KW-1133">Transmembrane helix</keyword>
<evidence type="ECO:0000313" key="2">
    <source>
        <dbReference type="EMBL" id="MBM7078807.1"/>
    </source>
</evidence>
<evidence type="ECO:0008006" key="4">
    <source>
        <dbReference type="Google" id="ProtNLM"/>
    </source>
</evidence>
<protein>
    <recommendedName>
        <fullName evidence="4">Small integral membrane protein</fullName>
    </recommendedName>
</protein>
<dbReference type="RefSeq" id="WP_204926672.1">
    <property type="nucleotide sequence ID" value="NZ_JAFEUC010000010.1"/>
</dbReference>
<dbReference type="Pfam" id="PF24838">
    <property type="entry name" value="8xMP"/>
    <property type="match status" value="1"/>
</dbReference>
<feature type="transmembrane region" description="Helical" evidence="1">
    <location>
        <begin position="166"/>
        <end position="184"/>
    </location>
</feature>
<feature type="transmembrane region" description="Helical" evidence="1">
    <location>
        <begin position="65"/>
        <end position="88"/>
    </location>
</feature>
<name>A0ABS2IWU4_9ACTN</name>
<reference evidence="2 3" key="1">
    <citation type="submission" date="2021-02" db="EMBL/GenBank/DDBJ databases">
        <authorList>
            <person name="Ra J.-S."/>
        </authorList>
    </citation>
    <scope>NUCLEOTIDE SEQUENCE [LARGE SCALE GENOMIC DNA]</scope>
    <source>
        <strain evidence="2 3">MMS20-R1-14</strain>
    </source>
</reference>
<keyword evidence="1" id="KW-0472">Membrane</keyword>
<evidence type="ECO:0000313" key="3">
    <source>
        <dbReference type="Proteomes" id="UP001518872"/>
    </source>
</evidence>
<dbReference type="Proteomes" id="UP001518872">
    <property type="component" value="Unassembled WGS sequence"/>
</dbReference>
<gene>
    <name evidence="2" type="ORF">JQX11_21005</name>
</gene>
<evidence type="ECO:0000256" key="1">
    <source>
        <dbReference type="SAM" id="Phobius"/>
    </source>
</evidence>
<organism evidence="2 3">
    <name type="scientific">Micromonospora humida</name>
    <dbReference type="NCBI Taxonomy" id="2809018"/>
    <lineage>
        <taxon>Bacteria</taxon>
        <taxon>Bacillati</taxon>
        <taxon>Actinomycetota</taxon>
        <taxon>Actinomycetes</taxon>
        <taxon>Micromonosporales</taxon>
        <taxon>Micromonosporaceae</taxon>
        <taxon>Micromonospora</taxon>
    </lineage>
</organism>
<dbReference type="InterPro" id="IPR056918">
    <property type="entry name" value="8xMP"/>
</dbReference>
<keyword evidence="1" id="KW-0812">Transmembrane</keyword>
<comment type="caution">
    <text evidence="2">The sequence shown here is derived from an EMBL/GenBank/DDBJ whole genome shotgun (WGS) entry which is preliminary data.</text>
</comment>
<dbReference type="EMBL" id="JAFEUC010000010">
    <property type="protein sequence ID" value="MBM7078807.1"/>
    <property type="molecule type" value="Genomic_DNA"/>
</dbReference>
<sequence>MIVGAARRYLGRSQAEFDDIRSALWTNEIGADAYAGAGEKYQAAILEQYRICVEMADRVSARRSVANTFFLTANTAVFTALNVAWSLSSQSSRWVLLLPLVVLIVQCVAWFWMLRSYRQLSSAKFRVVGAMEERLPASPYWRAEWKGLGSGRDRSLYWPMAQLEQWVPSTFALAYLLVLITILVG</sequence>